<protein>
    <submittedName>
        <fullName evidence="3">Uncharacterized protein</fullName>
    </submittedName>
</protein>
<evidence type="ECO:0000313" key="4">
    <source>
        <dbReference type="Proteomes" id="UP000000763"/>
    </source>
</evidence>
<reference evidence="3" key="2">
    <citation type="submission" date="2002-10" db="EMBL/GenBank/DDBJ databases">
        <title>Oryza sativa nipponbare(GA3) genomic DNA, chromosome 8, BAC clone:B1090H08.</title>
        <authorList>
            <person name="Sasaki T."/>
            <person name="Matsumoto T."/>
            <person name="Katayose Y."/>
        </authorList>
    </citation>
    <scope>NUCLEOTIDE SEQUENCE</scope>
</reference>
<dbReference type="Proteomes" id="UP000000763">
    <property type="component" value="Chromosome 8"/>
</dbReference>
<dbReference type="EMBL" id="AP005489">
    <property type="protein sequence ID" value="BAD05661.1"/>
    <property type="molecule type" value="Genomic_DNA"/>
</dbReference>
<accession>Q6YW74</accession>
<feature type="region of interest" description="Disordered" evidence="1">
    <location>
        <begin position="173"/>
        <end position="217"/>
    </location>
</feature>
<sequence>MGLRRRPLTAIKGPTLIAACSAVSAFTRAPPSPSRVQPSTAVAPVIVVAREGRHRDCQAVADLVHPSVIAEDRRKTAVVVNPTVAAASSSSPSSSGPTILNNHTRLYKSISKPGMYHSKPGANQIITSYSIFYYAHHSWIIITPYKQGMDSPATPVGLSPPLLSLVLRNEPCYTKGTSPTNGRSSETTGSLNLKRKTRKNTNKNQMTSTIKVHMGRA</sequence>
<evidence type="ECO:0000313" key="3">
    <source>
        <dbReference type="EMBL" id="BAD05815.1"/>
    </source>
</evidence>
<gene>
    <name evidence="3" type="ORF">B1090H08.14</name>
    <name evidence="2" type="ORF">OSJNBa0013H03.36</name>
</gene>
<dbReference type="EMBL" id="AP005795">
    <property type="protein sequence ID" value="BAD05815.1"/>
    <property type="molecule type" value="Genomic_DNA"/>
</dbReference>
<feature type="compositionally biased region" description="Polar residues" evidence="1">
    <location>
        <begin position="175"/>
        <end position="190"/>
    </location>
</feature>
<name>Q6YW74_ORYSJ</name>
<reference evidence="4" key="3">
    <citation type="journal article" date="2005" name="Nature">
        <title>The map-based sequence of the rice genome.</title>
        <authorList>
            <consortium name="International rice genome sequencing project (IRGSP)"/>
            <person name="Matsumoto T."/>
            <person name="Wu J."/>
            <person name="Kanamori H."/>
            <person name="Katayose Y."/>
            <person name="Fujisawa M."/>
            <person name="Namiki N."/>
            <person name="Mizuno H."/>
            <person name="Yamamoto K."/>
            <person name="Antonio B.A."/>
            <person name="Baba T."/>
            <person name="Sakata K."/>
            <person name="Nagamura Y."/>
            <person name="Aoki H."/>
            <person name="Arikawa K."/>
            <person name="Arita K."/>
            <person name="Bito T."/>
            <person name="Chiden Y."/>
            <person name="Fujitsuka N."/>
            <person name="Fukunaka R."/>
            <person name="Hamada M."/>
            <person name="Harada C."/>
            <person name="Hayashi A."/>
            <person name="Hijishita S."/>
            <person name="Honda M."/>
            <person name="Hosokawa S."/>
            <person name="Ichikawa Y."/>
            <person name="Idonuma A."/>
            <person name="Iijima M."/>
            <person name="Ikeda M."/>
            <person name="Ikeno M."/>
            <person name="Ito K."/>
            <person name="Ito S."/>
            <person name="Ito T."/>
            <person name="Ito Y."/>
            <person name="Ito Y."/>
            <person name="Iwabuchi A."/>
            <person name="Kamiya K."/>
            <person name="Karasawa W."/>
            <person name="Kurita K."/>
            <person name="Katagiri S."/>
            <person name="Kikuta A."/>
            <person name="Kobayashi H."/>
            <person name="Kobayashi N."/>
            <person name="Machita K."/>
            <person name="Maehara T."/>
            <person name="Masukawa M."/>
            <person name="Mizubayashi T."/>
            <person name="Mukai Y."/>
            <person name="Nagasaki H."/>
            <person name="Nagata Y."/>
            <person name="Naito S."/>
            <person name="Nakashima M."/>
            <person name="Nakama Y."/>
            <person name="Nakamichi Y."/>
            <person name="Nakamura M."/>
            <person name="Meguro A."/>
            <person name="Negishi M."/>
            <person name="Ohta I."/>
            <person name="Ohta T."/>
            <person name="Okamoto M."/>
            <person name="Ono N."/>
            <person name="Saji S."/>
            <person name="Sakaguchi M."/>
            <person name="Sakai K."/>
            <person name="Shibata M."/>
            <person name="Shimokawa T."/>
            <person name="Song J."/>
            <person name="Takazaki Y."/>
            <person name="Terasawa K."/>
            <person name="Tsugane M."/>
            <person name="Tsuji K."/>
            <person name="Ueda S."/>
            <person name="Waki K."/>
            <person name="Yamagata H."/>
            <person name="Yamamoto M."/>
            <person name="Yamamoto S."/>
            <person name="Yamane H."/>
            <person name="Yoshiki S."/>
            <person name="Yoshihara R."/>
            <person name="Yukawa K."/>
            <person name="Zhong H."/>
            <person name="Yano M."/>
            <person name="Yuan Q."/>
            <person name="Ouyang S."/>
            <person name="Liu J."/>
            <person name="Jones K.M."/>
            <person name="Gansberger K."/>
            <person name="Moffat K."/>
            <person name="Hill J."/>
            <person name="Bera J."/>
            <person name="Fadrosh D."/>
            <person name="Jin S."/>
            <person name="Johri S."/>
            <person name="Kim M."/>
            <person name="Overton L."/>
            <person name="Reardon M."/>
            <person name="Tsitrin T."/>
            <person name="Vuong H."/>
            <person name="Weaver B."/>
            <person name="Ciecko A."/>
            <person name="Tallon L."/>
            <person name="Jackson J."/>
            <person name="Pai G."/>
            <person name="Aken S.V."/>
            <person name="Utterback T."/>
            <person name="Reidmuller S."/>
            <person name="Feldblyum T."/>
            <person name="Hsiao J."/>
            <person name="Zismann V."/>
            <person name="Iobst S."/>
            <person name="de Vazeille A.R."/>
            <person name="Buell C.R."/>
            <person name="Ying K."/>
            <person name="Li Y."/>
            <person name="Lu T."/>
            <person name="Huang Y."/>
            <person name="Zhao Q."/>
            <person name="Feng Q."/>
            <person name="Zhang L."/>
            <person name="Zhu J."/>
            <person name="Weng Q."/>
            <person name="Mu J."/>
            <person name="Lu Y."/>
            <person name="Fan D."/>
            <person name="Liu Y."/>
            <person name="Guan J."/>
            <person name="Zhang Y."/>
            <person name="Yu S."/>
            <person name="Liu X."/>
            <person name="Zhang Y."/>
            <person name="Hong G."/>
            <person name="Han B."/>
            <person name="Choisne N."/>
            <person name="Demange N."/>
            <person name="Orjeda G."/>
            <person name="Samain S."/>
            <person name="Cattolico L."/>
            <person name="Pelletier E."/>
            <person name="Couloux A."/>
            <person name="Segurens B."/>
            <person name="Wincker P."/>
            <person name="D'Hont A."/>
            <person name="Scarpelli C."/>
            <person name="Weissenbach J."/>
            <person name="Salanoubat M."/>
            <person name="Quetier F."/>
            <person name="Yu Y."/>
            <person name="Kim H.R."/>
            <person name="Rambo T."/>
            <person name="Currie J."/>
            <person name="Collura K."/>
            <person name="Luo M."/>
            <person name="Yang T."/>
            <person name="Ammiraju J.S.S."/>
            <person name="Engler F."/>
            <person name="Soderlund C."/>
            <person name="Wing R.A."/>
            <person name="Palmer L.E."/>
            <person name="de la Bastide M."/>
            <person name="Spiegel L."/>
            <person name="Nascimento L."/>
            <person name="Zutavern T."/>
            <person name="O'Shaughnessy A."/>
            <person name="Dike S."/>
            <person name="Dedhia N."/>
            <person name="Preston R."/>
            <person name="Balija V."/>
            <person name="McCombie W.R."/>
            <person name="Chow T."/>
            <person name="Chen H."/>
            <person name="Chung M."/>
            <person name="Chen C."/>
            <person name="Shaw J."/>
            <person name="Wu H."/>
            <person name="Hsiao K."/>
            <person name="Chao Y."/>
            <person name="Chu M."/>
            <person name="Cheng C."/>
            <person name="Hour A."/>
            <person name="Lee P."/>
            <person name="Lin S."/>
            <person name="Lin Y."/>
            <person name="Liou J."/>
            <person name="Liu S."/>
            <person name="Hsing Y."/>
            <person name="Raghuvanshi S."/>
            <person name="Mohanty A."/>
            <person name="Bharti A.K."/>
            <person name="Gaur A."/>
            <person name="Gupta V."/>
            <person name="Kumar D."/>
            <person name="Ravi V."/>
            <person name="Vij S."/>
            <person name="Kapur A."/>
            <person name="Khurana P."/>
            <person name="Khurana P."/>
            <person name="Khurana J.P."/>
            <person name="Tyagi A.K."/>
            <person name="Gaikwad K."/>
            <person name="Singh A."/>
            <person name="Dalal V."/>
            <person name="Srivastava S."/>
            <person name="Dixit A."/>
            <person name="Pal A.K."/>
            <person name="Ghazi I.A."/>
            <person name="Yadav M."/>
            <person name="Pandit A."/>
            <person name="Bhargava A."/>
            <person name="Sureshbabu K."/>
            <person name="Batra K."/>
            <person name="Sharma T.R."/>
            <person name="Mohapatra T."/>
            <person name="Singh N.K."/>
            <person name="Messing J."/>
            <person name="Nelson A.B."/>
            <person name="Fuks G."/>
            <person name="Kavchok S."/>
            <person name="Keizer G."/>
            <person name="Linton E."/>
            <person name="Llaca V."/>
            <person name="Song R."/>
            <person name="Tanyolac B."/>
            <person name="Young S."/>
            <person name="Ho-Il K."/>
            <person name="Hahn J.H."/>
            <person name="Sangsakoo G."/>
            <person name="Vanavichit A."/>
            <person name="de Mattos Luiz.A.T."/>
            <person name="Zimmer P.D."/>
            <person name="Malone G."/>
            <person name="Dellagostin O."/>
            <person name="de Oliveira A.C."/>
            <person name="Bevan M."/>
            <person name="Bancroft I."/>
            <person name="Minx P."/>
            <person name="Cordum H."/>
            <person name="Wilson R."/>
            <person name="Cheng Z."/>
            <person name="Jin W."/>
            <person name="Jiang J."/>
            <person name="Leong S.A."/>
            <person name="Iwama H."/>
            <person name="Gojobori T."/>
            <person name="Itoh T."/>
            <person name="Niimura Y."/>
            <person name="Fujii Y."/>
            <person name="Habara T."/>
            <person name="Sakai H."/>
            <person name="Sato Y."/>
            <person name="Wilson G."/>
            <person name="Kumar K."/>
            <person name="McCouch S."/>
            <person name="Juretic N."/>
            <person name="Hoen D."/>
            <person name="Wright S."/>
            <person name="Bruskiewich R."/>
            <person name="Bureau T."/>
            <person name="Miyao A."/>
            <person name="Hirochika H."/>
            <person name="Nishikawa T."/>
            <person name="Kadowaki K."/>
            <person name="Sugiura M."/>
            <person name="Burr B."/>
            <person name="Sasaki T."/>
        </authorList>
    </citation>
    <scope>NUCLEOTIDE SEQUENCE [LARGE SCALE GENOMIC DNA]</scope>
    <source>
        <strain evidence="4">cv. Nipponbare</strain>
    </source>
</reference>
<reference evidence="2" key="1">
    <citation type="submission" date="2002-07" db="EMBL/GenBank/DDBJ databases">
        <title>Oryza sativa nipponbare(GA3) genomic DNA, chromosome 8, BAC clone:OSJNBa0013H03.</title>
        <authorList>
            <person name="Sasaki T."/>
            <person name="Matsumoto T."/>
            <person name="Katayose Y."/>
        </authorList>
    </citation>
    <scope>NUCLEOTIDE SEQUENCE</scope>
</reference>
<evidence type="ECO:0000313" key="2">
    <source>
        <dbReference type="EMBL" id="BAD05661.1"/>
    </source>
</evidence>
<evidence type="ECO:0000256" key="1">
    <source>
        <dbReference type="SAM" id="MobiDB-lite"/>
    </source>
</evidence>
<dbReference type="AlphaFoldDB" id="Q6YW74"/>
<proteinExistence type="predicted"/>
<reference evidence="4" key="4">
    <citation type="journal article" date="2008" name="Nucleic Acids Res.">
        <title>The rice annotation project database (RAP-DB): 2008 update.</title>
        <authorList>
            <consortium name="The rice annotation project (RAP)"/>
        </authorList>
    </citation>
    <scope>GENOME REANNOTATION</scope>
    <source>
        <strain evidence="4">cv. Nipponbare</strain>
    </source>
</reference>
<organism evidence="3 4">
    <name type="scientific">Oryza sativa subsp. japonica</name>
    <name type="common">Rice</name>
    <dbReference type="NCBI Taxonomy" id="39947"/>
    <lineage>
        <taxon>Eukaryota</taxon>
        <taxon>Viridiplantae</taxon>
        <taxon>Streptophyta</taxon>
        <taxon>Embryophyta</taxon>
        <taxon>Tracheophyta</taxon>
        <taxon>Spermatophyta</taxon>
        <taxon>Magnoliopsida</taxon>
        <taxon>Liliopsida</taxon>
        <taxon>Poales</taxon>
        <taxon>Poaceae</taxon>
        <taxon>BOP clade</taxon>
        <taxon>Oryzoideae</taxon>
        <taxon>Oryzeae</taxon>
        <taxon>Oryzinae</taxon>
        <taxon>Oryza</taxon>
        <taxon>Oryza sativa</taxon>
    </lineage>
</organism>